<proteinExistence type="predicted"/>
<evidence type="ECO:0000313" key="2">
    <source>
        <dbReference type="EMBL" id="RIJ46257.1"/>
    </source>
</evidence>
<dbReference type="EMBL" id="QWGR01000016">
    <property type="protein sequence ID" value="RIJ46257.1"/>
    <property type="molecule type" value="Genomic_DNA"/>
</dbReference>
<reference evidence="2 3" key="1">
    <citation type="submission" date="2018-08" db="EMBL/GenBank/DDBJ databases">
        <title>Pallidiluteibacterium maritimus gen. nov., sp. nov., isolated from coastal sediment.</title>
        <authorList>
            <person name="Zhou L.Y."/>
        </authorList>
    </citation>
    <scope>NUCLEOTIDE SEQUENCE [LARGE SCALE GENOMIC DNA]</scope>
    <source>
        <strain evidence="2 3">XSD2</strain>
    </source>
</reference>
<keyword evidence="1" id="KW-0732">Signal</keyword>
<protein>
    <recommendedName>
        <fullName evidence="4">DUF4252 domain-containing protein</fullName>
    </recommendedName>
</protein>
<gene>
    <name evidence="2" type="ORF">D1614_20005</name>
</gene>
<name>A0A399SWA5_9BACT</name>
<keyword evidence="3" id="KW-1185">Reference proteome</keyword>
<accession>A0A399SWA5</accession>
<feature type="signal peptide" evidence="1">
    <location>
        <begin position="1"/>
        <end position="19"/>
    </location>
</feature>
<dbReference type="OrthoDB" id="1120661at2"/>
<dbReference type="RefSeq" id="WP_119439761.1">
    <property type="nucleotide sequence ID" value="NZ_QWGR01000016.1"/>
</dbReference>
<dbReference type="AlphaFoldDB" id="A0A399SWA5"/>
<evidence type="ECO:0008006" key="4">
    <source>
        <dbReference type="Google" id="ProtNLM"/>
    </source>
</evidence>
<sequence length="182" mass="20474">MKKLLFALGVILLTSSLYAQDAKDAQKETTKMDAFASKTGTIIKYIDYSLPNLKLSLGVAETRIRKIISGQEEKYFFQISKAGQYDTKTASIADEDLIEVIKAIEPLKKESVSDLALNPDYLENKFVTDDGFKLGYYVSKGKLVWYLVLEKYGSGNTIFVNDLSTIEKAFNDAKQKIDELKK</sequence>
<evidence type="ECO:0000256" key="1">
    <source>
        <dbReference type="SAM" id="SignalP"/>
    </source>
</evidence>
<feature type="chain" id="PRO_5017362963" description="DUF4252 domain-containing protein" evidence="1">
    <location>
        <begin position="20"/>
        <end position="182"/>
    </location>
</feature>
<dbReference type="Proteomes" id="UP000265926">
    <property type="component" value="Unassembled WGS sequence"/>
</dbReference>
<organism evidence="2 3">
    <name type="scientific">Maribellus luteus</name>
    <dbReference type="NCBI Taxonomy" id="2305463"/>
    <lineage>
        <taxon>Bacteria</taxon>
        <taxon>Pseudomonadati</taxon>
        <taxon>Bacteroidota</taxon>
        <taxon>Bacteroidia</taxon>
        <taxon>Marinilabiliales</taxon>
        <taxon>Prolixibacteraceae</taxon>
        <taxon>Maribellus</taxon>
    </lineage>
</organism>
<evidence type="ECO:0000313" key="3">
    <source>
        <dbReference type="Proteomes" id="UP000265926"/>
    </source>
</evidence>
<comment type="caution">
    <text evidence="2">The sequence shown here is derived from an EMBL/GenBank/DDBJ whole genome shotgun (WGS) entry which is preliminary data.</text>
</comment>